<dbReference type="EMBL" id="FXUV01000019">
    <property type="protein sequence ID" value="SMQ12340.1"/>
    <property type="molecule type" value="Genomic_DNA"/>
</dbReference>
<evidence type="ECO:0000313" key="16">
    <source>
        <dbReference type="EMBL" id="SNB67580.1"/>
    </source>
</evidence>
<dbReference type="NCBIfam" id="TIGR00338">
    <property type="entry name" value="serB"/>
    <property type="match status" value="1"/>
</dbReference>
<evidence type="ECO:0000256" key="12">
    <source>
        <dbReference type="ARBA" id="ARBA00048138"/>
    </source>
</evidence>
<evidence type="ECO:0000256" key="10">
    <source>
        <dbReference type="ARBA" id="ARBA00023299"/>
    </source>
</evidence>
<protein>
    <recommendedName>
        <fullName evidence="5">Phosphoserine phosphatase</fullName>
        <ecNumber evidence="4">3.1.3.3</ecNumber>
    </recommendedName>
    <alternativeName>
        <fullName evidence="11">O-phosphoserine phosphohydrolase</fullName>
    </alternativeName>
</protein>
<accession>A0A238HER7</accession>
<evidence type="ECO:0000256" key="3">
    <source>
        <dbReference type="ARBA" id="ARBA00009184"/>
    </source>
</evidence>
<dbReference type="InterPro" id="IPR050582">
    <property type="entry name" value="HAD-like_SerB"/>
</dbReference>
<keyword evidence="8 15" id="KW-0378">Hydrolase</keyword>
<dbReference type="SUPFAM" id="SSF56784">
    <property type="entry name" value="HAD-like"/>
    <property type="match status" value="1"/>
</dbReference>
<evidence type="ECO:0000313" key="15">
    <source>
        <dbReference type="EMBL" id="SMQ12340.1"/>
    </source>
</evidence>
<evidence type="ECO:0000256" key="11">
    <source>
        <dbReference type="ARBA" id="ARBA00031693"/>
    </source>
</evidence>
<evidence type="ECO:0000256" key="6">
    <source>
        <dbReference type="ARBA" id="ARBA00022605"/>
    </source>
</evidence>
<gene>
    <name evidence="15" type="primary">serB</name>
    <name evidence="15" type="ORF">KEBURONENSIS_00223</name>
</gene>
<dbReference type="PANTHER" id="PTHR43344:SF2">
    <property type="entry name" value="PHOSPHOSERINE PHOSPHATASE"/>
    <property type="match status" value="1"/>
</dbReference>
<dbReference type="SFLD" id="SFLDF00029">
    <property type="entry name" value="phosphoserine_phosphatase"/>
    <property type="match status" value="1"/>
</dbReference>
<feature type="active site" description="Proton donor" evidence="14">
    <location>
        <position position="79"/>
    </location>
</feature>
<comment type="catalytic activity">
    <reaction evidence="13">
        <text>O-phospho-D-serine + H2O = D-serine + phosphate</text>
        <dbReference type="Rhea" id="RHEA:24873"/>
        <dbReference type="ChEBI" id="CHEBI:15377"/>
        <dbReference type="ChEBI" id="CHEBI:35247"/>
        <dbReference type="ChEBI" id="CHEBI:43474"/>
        <dbReference type="ChEBI" id="CHEBI:58680"/>
        <dbReference type="EC" id="3.1.3.3"/>
    </reaction>
</comment>
<dbReference type="EC" id="3.1.3.3" evidence="4"/>
<dbReference type="PANTHER" id="PTHR43344">
    <property type="entry name" value="PHOSPHOSERINE PHOSPHATASE"/>
    <property type="match status" value="1"/>
</dbReference>
<sequence>MPQVLVIQAQNLATISLPQTQQHFTQPEKPTGSTWRIPVPNDFRLPEHIATELQTAQCDFAVLPDLPFSHIKLIVSDMDSTLITIECIDEIAAQAGLKDQVAAITERAMQGELDFEQSLRSRVALLKGLPESVLQTVYDHALKLTDGAEYLLQQCQQNGVRFVLVSGGFTFFTDQLKARLGFEHAYANQFEIENGLLTGRVLKRVVDAQMKAEVLAQHAAELGCELSQIIAVGDGANDIPMIQVAGFGVAFHAKPKTQAAAKLAINHNGLEALRGWFA</sequence>
<keyword evidence="7" id="KW-0479">Metal-binding</keyword>
<evidence type="ECO:0000256" key="8">
    <source>
        <dbReference type="ARBA" id="ARBA00022801"/>
    </source>
</evidence>
<evidence type="ECO:0000256" key="7">
    <source>
        <dbReference type="ARBA" id="ARBA00022723"/>
    </source>
</evidence>
<evidence type="ECO:0000256" key="1">
    <source>
        <dbReference type="ARBA" id="ARBA00001946"/>
    </source>
</evidence>
<keyword evidence="17" id="KW-1185">Reference proteome</keyword>
<organism evidence="15">
    <name type="scientific">Kingella negevensis</name>
    <dbReference type="NCBI Taxonomy" id="1522312"/>
    <lineage>
        <taxon>Bacteria</taxon>
        <taxon>Pseudomonadati</taxon>
        <taxon>Pseudomonadota</taxon>
        <taxon>Betaproteobacteria</taxon>
        <taxon>Neisseriales</taxon>
        <taxon>Neisseriaceae</taxon>
        <taxon>Kingella</taxon>
    </lineage>
</organism>
<comment type="cofactor">
    <cofactor evidence="1">
        <name>Mg(2+)</name>
        <dbReference type="ChEBI" id="CHEBI:18420"/>
    </cofactor>
</comment>
<evidence type="ECO:0000256" key="13">
    <source>
        <dbReference type="ARBA" id="ARBA00048523"/>
    </source>
</evidence>
<keyword evidence="9" id="KW-0460">Magnesium</keyword>
<evidence type="ECO:0000256" key="5">
    <source>
        <dbReference type="ARBA" id="ARBA00015196"/>
    </source>
</evidence>
<dbReference type="RefSeq" id="WP_095062569.1">
    <property type="nucleotide sequence ID" value="NZ_FXUV02000021.1"/>
</dbReference>
<dbReference type="CDD" id="cd07500">
    <property type="entry name" value="HAD_PSP"/>
    <property type="match status" value="1"/>
</dbReference>
<evidence type="ECO:0000256" key="4">
    <source>
        <dbReference type="ARBA" id="ARBA00012640"/>
    </source>
</evidence>
<dbReference type="GO" id="GO:0005737">
    <property type="term" value="C:cytoplasm"/>
    <property type="evidence" value="ECO:0007669"/>
    <property type="project" value="TreeGrafter"/>
</dbReference>
<dbReference type="InterPro" id="IPR004469">
    <property type="entry name" value="PSP"/>
</dbReference>
<comment type="similarity">
    <text evidence="3">Belongs to the HAD-like hydrolase superfamily. SerB family.</text>
</comment>
<dbReference type="GO" id="GO:0006564">
    <property type="term" value="P:L-serine biosynthetic process"/>
    <property type="evidence" value="ECO:0007669"/>
    <property type="project" value="UniProtKB-KW"/>
</dbReference>
<dbReference type="STRING" id="1522312.GCA_900177895_00899"/>
<comment type="catalytic activity">
    <reaction evidence="12">
        <text>O-phospho-L-serine + H2O = L-serine + phosphate</text>
        <dbReference type="Rhea" id="RHEA:21208"/>
        <dbReference type="ChEBI" id="CHEBI:15377"/>
        <dbReference type="ChEBI" id="CHEBI:33384"/>
        <dbReference type="ChEBI" id="CHEBI:43474"/>
        <dbReference type="ChEBI" id="CHEBI:57524"/>
        <dbReference type="EC" id="3.1.3.3"/>
    </reaction>
</comment>
<dbReference type="GO" id="GO:0000287">
    <property type="term" value="F:magnesium ion binding"/>
    <property type="evidence" value="ECO:0007669"/>
    <property type="project" value="TreeGrafter"/>
</dbReference>
<reference evidence="15" key="1">
    <citation type="submission" date="2017-05" db="EMBL/GenBank/DDBJ databases">
        <authorList>
            <person name="Song R."/>
            <person name="Chenine A.L."/>
            <person name="Ruprecht R.M."/>
        </authorList>
    </citation>
    <scope>NUCLEOTIDE SEQUENCE</scope>
    <source>
        <strain evidence="15">Kingella_eburonensis</strain>
    </source>
</reference>
<dbReference type="SFLD" id="SFLDG01136">
    <property type="entry name" value="C1.6:_Phosphoserine_Phosphatas"/>
    <property type="match status" value="1"/>
</dbReference>
<dbReference type="OrthoDB" id="9792539at2"/>
<proteinExistence type="inferred from homology"/>
<dbReference type="GO" id="GO:0036424">
    <property type="term" value="F:L-phosphoserine phosphatase activity"/>
    <property type="evidence" value="ECO:0007669"/>
    <property type="project" value="InterPro"/>
</dbReference>
<feature type="active site" description="Nucleophile" evidence="14">
    <location>
        <position position="77"/>
    </location>
</feature>
<dbReference type="InterPro" id="IPR036412">
    <property type="entry name" value="HAD-like_sf"/>
</dbReference>
<dbReference type="SFLD" id="SFLDS00003">
    <property type="entry name" value="Haloacid_Dehalogenase"/>
    <property type="match status" value="1"/>
</dbReference>
<dbReference type="Proteomes" id="UP000215450">
    <property type="component" value="Unassembled WGS sequence"/>
</dbReference>
<evidence type="ECO:0000313" key="17">
    <source>
        <dbReference type="Proteomes" id="UP000215450"/>
    </source>
</evidence>
<keyword evidence="6" id="KW-0028">Amino-acid biosynthesis</keyword>
<dbReference type="EMBL" id="FXUV02000021">
    <property type="protein sequence ID" value="SNB67580.1"/>
    <property type="molecule type" value="Genomic_DNA"/>
</dbReference>
<dbReference type="NCBIfam" id="TIGR01488">
    <property type="entry name" value="HAD-SF-IB"/>
    <property type="match status" value="1"/>
</dbReference>
<dbReference type="UniPathway" id="UPA00135">
    <property type="reaction ID" value="UER00198"/>
</dbReference>
<dbReference type="Gene3D" id="3.40.50.1000">
    <property type="entry name" value="HAD superfamily/HAD-like"/>
    <property type="match status" value="1"/>
</dbReference>
<evidence type="ECO:0000256" key="9">
    <source>
        <dbReference type="ARBA" id="ARBA00022842"/>
    </source>
</evidence>
<keyword evidence="10" id="KW-0718">Serine biosynthesis</keyword>
<name>A0A238HER7_9NEIS</name>
<dbReference type="Pfam" id="PF12710">
    <property type="entry name" value="HAD"/>
    <property type="match status" value="1"/>
</dbReference>
<comment type="pathway">
    <text evidence="2">Amino-acid biosynthesis; L-serine biosynthesis; L-serine from 3-phospho-D-glycerate: step 3/3.</text>
</comment>
<dbReference type="AlphaFoldDB" id="A0A238HER7"/>
<evidence type="ECO:0000256" key="14">
    <source>
        <dbReference type="PIRSR" id="PIRSR604469-1"/>
    </source>
</evidence>
<evidence type="ECO:0000256" key="2">
    <source>
        <dbReference type="ARBA" id="ARBA00005135"/>
    </source>
</evidence>
<dbReference type="InterPro" id="IPR023214">
    <property type="entry name" value="HAD_sf"/>
</dbReference>
<reference evidence="16 17" key="2">
    <citation type="submission" date="2017-06" db="EMBL/GenBank/DDBJ databases">
        <authorList>
            <person name="Kim H.J."/>
            <person name="Triplett B.A."/>
        </authorList>
    </citation>
    <scope>NUCLEOTIDE SEQUENCE [LARGE SCALE GENOMIC DNA]</scope>
    <source>
        <strain evidence="16">Kingella_eburonensis</strain>
    </source>
</reference>
<dbReference type="SFLD" id="SFLDG01137">
    <property type="entry name" value="C1.6.1:_Phosphoserine_Phosphat"/>
    <property type="match status" value="1"/>
</dbReference>